<reference evidence="2" key="2">
    <citation type="submission" date="2013-12" db="EMBL/GenBank/DDBJ databases">
        <title>Evolution of pathogenesis and genome organization in the Tremellales.</title>
        <authorList>
            <person name="Cuomo C."/>
            <person name="Litvintseva A."/>
            <person name="Heitman J."/>
            <person name="Chen Y."/>
            <person name="Sun S."/>
            <person name="Springer D."/>
            <person name="Dromer F."/>
            <person name="Young S."/>
            <person name="Zeng Q."/>
            <person name="Chapman S."/>
            <person name="Gujja S."/>
            <person name="Saif S."/>
            <person name="Birren B."/>
        </authorList>
    </citation>
    <scope>NUCLEOTIDE SEQUENCE [LARGE SCALE GENOMIC DNA]</scope>
    <source>
        <strain evidence="2">CBS 10435</strain>
    </source>
</reference>
<keyword evidence="2" id="KW-1185">Reference proteome</keyword>
<dbReference type="EMBL" id="KI669460">
    <property type="protein sequence ID" value="OCF59593.1"/>
    <property type="molecule type" value="Genomic_DNA"/>
</dbReference>
<dbReference type="AlphaFoldDB" id="A0A1B9IVP0"/>
<protein>
    <submittedName>
        <fullName evidence="1">Uncharacterized protein</fullName>
    </submittedName>
</protein>
<accession>A0A1B9IVP0</accession>
<dbReference type="Proteomes" id="UP000092583">
    <property type="component" value="Unassembled WGS sequence"/>
</dbReference>
<sequence>MLDRSKWRYAALSTKKIDVMKLQAEKILASKFAERESRDEEEEHQYRLSIARDCLKTWCKLEAVDEKTFFDYRLFMLMMSDRDSSFQNIQHPHLYPFLYSFAIRAGDISADEMYTPVPYTTREWIWRWIHFIIDPTLDSSLVSNSARGMSLQTRSSLEAALKQAVDKLIKEDVNLFQSRDLEVPGNILSLGKIIEGSKGQQIEGRLYWYFINILKDQSEVLPLGCEFRVGFVNYCNARGHDTLQDIINVRRWEMELVLVYWMSEGSFYAADWVISAICNRKRTTIQRLILGQSHRYPVEMRRVRDWTLPFGSEE</sequence>
<name>A0A1B9IVP0_9TREE</name>
<dbReference type="OrthoDB" id="10424113at2759"/>
<gene>
    <name evidence="1" type="ORF">L486_02264</name>
</gene>
<reference evidence="1 2" key="1">
    <citation type="submission" date="2013-07" db="EMBL/GenBank/DDBJ databases">
        <title>The Genome Sequence of Kwoniella mangroviensis CBS10435.</title>
        <authorList>
            <consortium name="The Broad Institute Genome Sequencing Platform"/>
            <person name="Cuomo C."/>
            <person name="Litvintseva A."/>
            <person name="Chen Y."/>
            <person name="Heitman J."/>
            <person name="Sun S."/>
            <person name="Springer D."/>
            <person name="Dromer F."/>
            <person name="Young S.K."/>
            <person name="Zeng Q."/>
            <person name="Gargeya S."/>
            <person name="Fitzgerald M."/>
            <person name="Abouelleil A."/>
            <person name="Alvarado L."/>
            <person name="Berlin A.M."/>
            <person name="Chapman S.B."/>
            <person name="Dewar J."/>
            <person name="Goldberg J."/>
            <person name="Griggs A."/>
            <person name="Gujja S."/>
            <person name="Hansen M."/>
            <person name="Howarth C."/>
            <person name="Imamovic A."/>
            <person name="Larimer J."/>
            <person name="McCowan C."/>
            <person name="Murphy C."/>
            <person name="Pearson M."/>
            <person name="Priest M."/>
            <person name="Roberts A."/>
            <person name="Saif S."/>
            <person name="Shea T."/>
            <person name="Sykes S."/>
            <person name="Wortman J."/>
            <person name="Nusbaum C."/>
            <person name="Birren B."/>
        </authorList>
    </citation>
    <scope>NUCLEOTIDE SEQUENCE [LARGE SCALE GENOMIC DNA]</scope>
    <source>
        <strain evidence="1 2">CBS 10435</strain>
    </source>
</reference>
<evidence type="ECO:0000313" key="1">
    <source>
        <dbReference type="EMBL" id="OCF59593.1"/>
    </source>
</evidence>
<organism evidence="1 2">
    <name type="scientific">Kwoniella mangroviensis CBS 10435</name>
    <dbReference type="NCBI Taxonomy" id="1331196"/>
    <lineage>
        <taxon>Eukaryota</taxon>
        <taxon>Fungi</taxon>
        <taxon>Dikarya</taxon>
        <taxon>Basidiomycota</taxon>
        <taxon>Agaricomycotina</taxon>
        <taxon>Tremellomycetes</taxon>
        <taxon>Tremellales</taxon>
        <taxon>Cryptococcaceae</taxon>
        <taxon>Kwoniella</taxon>
    </lineage>
</organism>
<proteinExistence type="predicted"/>
<evidence type="ECO:0000313" key="2">
    <source>
        <dbReference type="Proteomes" id="UP000092583"/>
    </source>
</evidence>